<dbReference type="Proteomes" id="UP001066276">
    <property type="component" value="Chromosome 12"/>
</dbReference>
<sequence length="55" mass="5662">HTGHPPMSCTATAHRAPSHVLHCHSTPGTLSCPALPQHTGHPPLSCTATAHRAPS</sequence>
<organism evidence="1 2">
    <name type="scientific">Pleurodeles waltl</name>
    <name type="common">Iberian ribbed newt</name>
    <dbReference type="NCBI Taxonomy" id="8319"/>
    <lineage>
        <taxon>Eukaryota</taxon>
        <taxon>Metazoa</taxon>
        <taxon>Chordata</taxon>
        <taxon>Craniata</taxon>
        <taxon>Vertebrata</taxon>
        <taxon>Euteleostomi</taxon>
        <taxon>Amphibia</taxon>
        <taxon>Batrachia</taxon>
        <taxon>Caudata</taxon>
        <taxon>Salamandroidea</taxon>
        <taxon>Salamandridae</taxon>
        <taxon>Pleurodelinae</taxon>
        <taxon>Pleurodeles</taxon>
    </lineage>
</organism>
<feature type="non-terminal residue" evidence="1">
    <location>
        <position position="1"/>
    </location>
</feature>
<feature type="non-terminal residue" evidence="1">
    <location>
        <position position="55"/>
    </location>
</feature>
<evidence type="ECO:0000313" key="2">
    <source>
        <dbReference type="Proteomes" id="UP001066276"/>
    </source>
</evidence>
<protein>
    <submittedName>
        <fullName evidence="1">Uncharacterized protein</fullName>
    </submittedName>
</protein>
<keyword evidence="2" id="KW-1185">Reference proteome</keyword>
<name>A0AAV7L6W3_PLEWA</name>
<comment type="caution">
    <text evidence="1">The sequence shown here is derived from an EMBL/GenBank/DDBJ whole genome shotgun (WGS) entry which is preliminary data.</text>
</comment>
<dbReference type="EMBL" id="JANPWB010000016">
    <property type="protein sequence ID" value="KAJ1086155.1"/>
    <property type="molecule type" value="Genomic_DNA"/>
</dbReference>
<evidence type="ECO:0000313" key="1">
    <source>
        <dbReference type="EMBL" id="KAJ1086155.1"/>
    </source>
</evidence>
<accession>A0AAV7L6W3</accession>
<gene>
    <name evidence="1" type="ORF">NDU88_006279</name>
</gene>
<dbReference type="AlphaFoldDB" id="A0AAV7L6W3"/>
<proteinExistence type="predicted"/>
<reference evidence="1" key="1">
    <citation type="journal article" date="2022" name="bioRxiv">
        <title>Sequencing and chromosome-scale assembly of the giantPleurodeles waltlgenome.</title>
        <authorList>
            <person name="Brown T."/>
            <person name="Elewa A."/>
            <person name="Iarovenko S."/>
            <person name="Subramanian E."/>
            <person name="Araus A.J."/>
            <person name="Petzold A."/>
            <person name="Susuki M."/>
            <person name="Suzuki K.-i.T."/>
            <person name="Hayashi T."/>
            <person name="Toyoda A."/>
            <person name="Oliveira C."/>
            <person name="Osipova E."/>
            <person name="Leigh N.D."/>
            <person name="Simon A."/>
            <person name="Yun M.H."/>
        </authorList>
    </citation>
    <scope>NUCLEOTIDE SEQUENCE</scope>
    <source>
        <strain evidence="1">20211129_DDA</strain>
        <tissue evidence="1">Liver</tissue>
    </source>
</reference>